<dbReference type="SUPFAM" id="SSF56317">
    <property type="entry name" value="Carbon-nitrogen hydrolase"/>
    <property type="match status" value="1"/>
</dbReference>
<name>A0AAE3EQT4_9FLAO</name>
<dbReference type="RefSeq" id="WP_237239813.1">
    <property type="nucleotide sequence ID" value="NZ_JAKKDU010000009.1"/>
</dbReference>
<dbReference type="GO" id="GO:0000257">
    <property type="term" value="F:nitrilase activity"/>
    <property type="evidence" value="ECO:0007669"/>
    <property type="project" value="UniProtKB-ARBA"/>
</dbReference>
<gene>
    <name evidence="4" type="ORF">L3X37_08840</name>
</gene>
<comment type="caution">
    <text evidence="4">The sequence shown here is derived from an EMBL/GenBank/DDBJ whole genome shotgun (WGS) entry which is preliminary data.</text>
</comment>
<comment type="similarity">
    <text evidence="1">Belongs to the carbon-nitrogen hydrolase superfamily. Nitrilase family.</text>
</comment>
<evidence type="ECO:0000313" key="4">
    <source>
        <dbReference type="EMBL" id="MCF7568469.1"/>
    </source>
</evidence>
<proteinExistence type="inferred from homology"/>
<dbReference type="InterPro" id="IPR000132">
    <property type="entry name" value="Nitrilase/CN_hydratase_CS"/>
</dbReference>
<dbReference type="Gene3D" id="3.60.110.10">
    <property type="entry name" value="Carbon-nitrogen hydrolase"/>
    <property type="match status" value="1"/>
</dbReference>
<evidence type="ECO:0000259" key="3">
    <source>
        <dbReference type="PROSITE" id="PS50263"/>
    </source>
</evidence>
<dbReference type="EMBL" id="JAKKDU010000009">
    <property type="protein sequence ID" value="MCF7568469.1"/>
    <property type="molecule type" value="Genomic_DNA"/>
</dbReference>
<dbReference type="CDD" id="cd07564">
    <property type="entry name" value="nitrilases_CHs"/>
    <property type="match status" value="1"/>
</dbReference>
<sequence>MHHRVSLTTKRNNMMKKTKIAAAQLTPVFLNKEKTVEKACEAIIEAGNNGAKVIVFPEAFISGYPDWVWLIPNSKGAELNALYIDLVENAVTIPDNSTNKLCEAAKQSGVSVVMGMHERNSETSGTSLYNSILFINDQGEITGKHRKLMPTGGERLIWAHGDGTTFKSYDTVAGKIAGLICWENFMPLARNAVYETGAQILAAPTWDKSPNWLQSMQHNAREGGLFVVSTCMALRKNDIPDEYDFKNLYPEGREWINTGNSCIIDPKGQIIAGPLEAEEGIIYADIDLNTITEAKRMFDVVGHYARPDVFNFSVNNNQ</sequence>
<dbReference type="InterPro" id="IPR003010">
    <property type="entry name" value="C-N_Hydrolase"/>
</dbReference>
<evidence type="ECO:0000256" key="1">
    <source>
        <dbReference type="ARBA" id="ARBA00008129"/>
    </source>
</evidence>
<dbReference type="PANTHER" id="PTHR46044:SF1">
    <property type="entry name" value="CN HYDROLASE DOMAIN-CONTAINING PROTEIN"/>
    <property type="match status" value="1"/>
</dbReference>
<dbReference type="InterPro" id="IPR036526">
    <property type="entry name" value="C-N_Hydrolase_sf"/>
</dbReference>
<dbReference type="InterPro" id="IPR044149">
    <property type="entry name" value="Nitrilases_CHs"/>
</dbReference>
<keyword evidence="5" id="KW-1185">Reference proteome</keyword>
<evidence type="ECO:0000313" key="5">
    <source>
        <dbReference type="Proteomes" id="UP001199795"/>
    </source>
</evidence>
<dbReference type="PROSITE" id="PS00920">
    <property type="entry name" value="NITRIL_CHT_1"/>
    <property type="match status" value="1"/>
</dbReference>
<keyword evidence="4" id="KW-0378">Hydrolase</keyword>
<dbReference type="Proteomes" id="UP001199795">
    <property type="component" value="Unassembled WGS sequence"/>
</dbReference>
<dbReference type="PANTHER" id="PTHR46044">
    <property type="entry name" value="NITRILASE"/>
    <property type="match status" value="1"/>
</dbReference>
<evidence type="ECO:0000256" key="2">
    <source>
        <dbReference type="PROSITE-ProRule" id="PRU10139"/>
    </source>
</evidence>
<dbReference type="Pfam" id="PF00795">
    <property type="entry name" value="CN_hydrolase"/>
    <property type="match status" value="1"/>
</dbReference>
<reference evidence="4" key="1">
    <citation type="submission" date="2022-01" db="EMBL/GenBank/DDBJ databases">
        <title>Draft genome sequence of Sabulilitoribacter arenilitoris KCTC 52401.</title>
        <authorList>
            <person name="Oh J.-S."/>
        </authorList>
    </citation>
    <scope>NUCLEOTIDE SEQUENCE</scope>
    <source>
        <strain evidence="4">HMF6543</strain>
    </source>
</reference>
<feature type="domain" description="CN hydrolase" evidence="3">
    <location>
        <begin position="18"/>
        <end position="288"/>
    </location>
</feature>
<dbReference type="AlphaFoldDB" id="A0AAE3EQT4"/>
<organism evidence="4 5">
    <name type="scientific">Wocania arenilitoris</name>
    <dbReference type="NCBI Taxonomy" id="2044858"/>
    <lineage>
        <taxon>Bacteria</taxon>
        <taxon>Pseudomonadati</taxon>
        <taxon>Bacteroidota</taxon>
        <taxon>Flavobacteriia</taxon>
        <taxon>Flavobacteriales</taxon>
        <taxon>Flavobacteriaceae</taxon>
        <taxon>Wocania</taxon>
    </lineage>
</organism>
<accession>A0AAE3EQT4</accession>
<protein>
    <submittedName>
        <fullName evidence="4">Carbon-nitrogen hydrolase family protein</fullName>
    </submittedName>
</protein>
<dbReference type="PROSITE" id="PS50263">
    <property type="entry name" value="CN_HYDROLASE"/>
    <property type="match status" value="1"/>
</dbReference>
<feature type="active site" description="Proton acceptor" evidence="2">
    <location>
        <position position="58"/>
    </location>
</feature>